<dbReference type="Pfam" id="PF05144">
    <property type="entry name" value="Phage_CRI"/>
    <property type="match status" value="1"/>
</dbReference>
<gene>
    <name evidence="4" type="ORF">BC353_18410</name>
</gene>
<dbReference type="AlphaFoldDB" id="A0A395TBM3"/>
<dbReference type="EMBL" id="MCBA01000217">
    <property type="protein sequence ID" value="RGP81926.1"/>
    <property type="molecule type" value="Genomic_DNA"/>
</dbReference>
<dbReference type="Pfam" id="PF05155">
    <property type="entry name" value="G2P_X_C"/>
    <property type="match status" value="1"/>
</dbReference>
<proteinExistence type="predicted"/>
<feature type="domain" description="Replication-associated protein G2P C-terminal" evidence="3">
    <location>
        <begin position="327"/>
        <end position="411"/>
    </location>
</feature>
<dbReference type="NCBIfam" id="TIGR01629">
    <property type="entry name" value="rep_II_X"/>
    <property type="match status" value="1"/>
</dbReference>
<dbReference type="GO" id="GO:0006260">
    <property type="term" value="P:DNA replication"/>
    <property type="evidence" value="ECO:0007669"/>
    <property type="project" value="InterPro"/>
</dbReference>
<organism evidence="4 5">
    <name type="scientific">Vibrio cholerae</name>
    <dbReference type="NCBI Taxonomy" id="666"/>
    <lineage>
        <taxon>Bacteria</taxon>
        <taxon>Pseudomonadati</taxon>
        <taxon>Pseudomonadota</taxon>
        <taxon>Gammaproteobacteria</taxon>
        <taxon>Vibrionales</taxon>
        <taxon>Vibrionaceae</taxon>
        <taxon>Vibrio</taxon>
    </lineage>
</organism>
<reference evidence="4 5" key="1">
    <citation type="journal article" date="2017" name="Emerg. Infect. Dis.">
        <title>Carbapenemase VCC-1-Producing Vibrio cholerae in Coastal Waters of Germany.</title>
        <authorList>
            <person name="Hammerl J.A."/>
            <person name="Jackel C."/>
            <person name="Bortolaia V."/>
            <person name="Schwartz K."/>
            <person name="Bier N."/>
            <person name="Hendriksen R.S."/>
            <person name="Guerra B."/>
            <person name="Strauch E."/>
        </authorList>
    </citation>
    <scope>NUCLEOTIDE SEQUENCE [LARGE SCALE GENOMIC DNA]</scope>
    <source>
        <strain evidence="4 5">VN-2825</strain>
    </source>
</reference>
<evidence type="ECO:0000313" key="4">
    <source>
        <dbReference type="EMBL" id="RGP81926.1"/>
    </source>
</evidence>
<evidence type="ECO:0000259" key="2">
    <source>
        <dbReference type="Pfam" id="PF05144"/>
    </source>
</evidence>
<feature type="domain" description="Replication-associated protein G2P N-terminal" evidence="2">
    <location>
        <begin position="1"/>
        <end position="279"/>
    </location>
</feature>
<dbReference type="InterPro" id="IPR022688">
    <property type="entry name" value="G2P_C"/>
</dbReference>
<dbReference type="InterPro" id="IPR022686">
    <property type="entry name" value="G2P_N"/>
</dbReference>
<feature type="region of interest" description="Disordered" evidence="1">
    <location>
        <begin position="489"/>
        <end position="508"/>
    </location>
</feature>
<evidence type="ECO:0000313" key="5">
    <source>
        <dbReference type="Proteomes" id="UP000266701"/>
    </source>
</evidence>
<protein>
    <submittedName>
        <fullName evidence="4">Replication protein</fullName>
    </submittedName>
</protein>
<dbReference type="Proteomes" id="UP000266701">
    <property type="component" value="Unassembled WGS sequence"/>
</dbReference>
<evidence type="ECO:0000256" key="1">
    <source>
        <dbReference type="SAM" id="MobiDB-lite"/>
    </source>
</evidence>
<dbReference type="InterPro" id="IPR006516">
    <property type="entry name" value="G2P"/>
</dbReference>
<name>A0A395TBM3_VIBCL</name>
<evidence type="ECO:0000259" key="3">
    <source>
        <dbReference type="Pfam" id="PF05155"/>
    </source>
</evidence>
<comment type="caution">
    <text evidence="4">The sequence shown here is derived from an EMBL/GenBank/DDBJ whole genome shotgun (WGS) entry which is preliminary data.</text>
</comment>
<accession>A0A395TBM3</accession>
<sequence>MFDFLGLRIYFKDSFTTCSQVGEEYQFSIDMSELPKRGLRLEGSIDSNEDGVAQVSAVRHPWDSIPSSYTGIAFKVFQASGFKLEACVELKASPAKVMQGHNVYGSDSLRVSSTFILKSLKSALPDFSNMLDFTRIEVFRFDSTYSLQLDSPDVLQSALDSLTKVSHRYLRPSRQGEFESTVYFNNAKNNPNTGRTTSLCIYSKLDEVQHQIDDLKKKKRKEKTLNYDRVIKELESPELQDFAQYRLRFESRFKSRWFDKNNIPRNLWEFIDYVDNFEKEQGISFCLWAWQDGMKDLLSAVQDSTISVVHDNKIMSLLHEHYDTLDKNGKLRTSKAKRLFGLYDRLKHSTYEQVRNTMAKSTFYDGVRDLTAIGLSKSQLQNLHNTEQLPLAEVFTFDFDNQRPANYQEPDLGVLDTNEKLLAWLNDEEYVEAPLTELDTIRDSLESHKLPSLYARSLQAGREVRLNQKTAMSFVLFADGTSELVFHEPNDKHARTQYKPNEQKRISP</sequence>